<reference evidence="2 3" key="1">
    <citation type="submission" date="2024-04" db="EMBL/GenBank/DDBJ databases">
        <title>genome sequences of Mucor flavus KT1a and Helicostylum pulchrum KT1b strains isolated from the surface of a dry-aged beef.</title>
        <authorList>
            <person name="Toyotome T."/>
            <person name="Hosono M."/>
            <person name="Torimaru M."/>
            <person name="Fukuda K."/>
            <person name="Mikami N."/>
        </authorList>
    </citation>
    <scope>NUCLEOTIDE SEQUENCE [LARGE SCALE GENOMIC DNA]</scope>
    <source>
        <strain evidence="2 3">KT1a</strain>
    </source>
</reference>
<dbReference type="InterPro" id="IPR018608">
    <property type="entry name" value="Gti1/Pac2"/>
</dbReference>
<evidence type="ECO:0000313" key="2">
    <source>
        <dbReference type="EMBL" id="GAA5815114.1"/>
    </source>
</evidence>
<dbReference type="EMBL" id="BAABUK010000024">
    <property type="protein sequence ID" value="GAA5815114.1"/>
    <property type="molecule type" value="Genomic_DNA"/>
</dbReference>
<feature type="compositionally biased region" description="Basic and acidic residues" evidence="1">
    <location>
        <begin position="337"/>
        <end position="349"/>
    </location>
</feature>
<keyword evidence="3" id="KW-1185">Reference proteome</keyword>
<feature type="compositionally biased region" description="Polar residues" evidence="1">
    <location>
        <begin position="407"/>
        <end position="422"/>
    </location>
</feature>
<gene>
    <name evidence="2" type="ORF">MFLAVUS_008620</name>
</gene>
<dbReference type="PANTHER" id="PTHR28027">
    <property type="entry name" value="TRANSCRIPTIONAL REGULATOR MIT1"/>
    <property type="match status" value="1"/>
</dbReference>
<evidence type="ECO:0000256" key="1">
    <source>
        <dbReference type="SAM" id="MobiDB-lite"/>
    </source>
</evidence>
<proteinExistence type="predicted"/>
<protein>
    <submittedName>
        <fullName evidence="2">Uncharacterized protein</fullName>
    </submittedName>
</protein>
<organism evidence="2 3">
    <name type="scientific">Mucor flavus</name>
    <dbReference type="NCBI Taxonomy" id="439312"/>
    <lineage>
        <taxon>Eukaryota</taxon>
        <taxon>Fungi</taxon>
        <taxon>Fungi incertae sedis</taxon>
        <taxon>Mucoromycota</taxon>
        <taxon>Mucoromycotina</taxon>
        <taxon>Mucoromycetes</taxon>
        <taxon>Mucorales</taxon>
        <taxon>Mucorineae</taxon>
        <taxon>Mucoraceae</taxon>
        <taxon>Mucor</taxon>
    </lineage>
</organism>
<accession>A0ABP9Z7R7</accession>
<feature type="compositionally biased region" description="Low complexity" evidence="1">
    <location>
        <begin position="472"/>
        <end position="496"/>
    </location>
</feature>
<feature type="region of interest" description="Disordered" evidence="1">
    <location>
        <begin position="464"/>
        <end position="544"/>
    </location>
</feature>
<feature type="region of interest" description="Disordered" evidence="1">
    <location>
        <begin position="397"/>
        <end position="436"/>
    </location>
</feature>
<feature type="region of interest" description="Disordered" evidence="1">
    <location>
        <begin position="289"/>
        <end position="361"/>
    </location>
</feature>
<evidence type="ECO:0000313" key="3">
    <source>
        <dbReference type="Proteomes" id="UP001473302"/>
    </source>
</evidence>
<feature type="compositionally biased region" description="Polar residues" evidence="1">
    <location>
        <begin position="291"/>
        <end position="312"/>
    </location>
</feature>
<name>A0ABP9Z7R7_9FUNG</name>
<feature type="compositionally biased region" description="Pro residues" evidence="1">
    <location>
        <begin position="497"/>
        <end position="510"/>
    </location>
</feature>
<dbReference type="Pfam" id="PF09729">
    <property type="entry name" value="Gti1_Pac2"/>
    <property type="match status" value="1"/>
</dbReference>
<feature type="compositionally biased region" description="Polar residues" evidence="1">
    <location>
        <begin position="521"/>
        <end position="544"/>
    </location>
</feature>
<sequence length="599" mass="67928">MPINATFHGFVETTTDSLLLFEACRRGVLPKISRRLQERERGSVKSGTVFVFDEKESGIKRWTDGLIWSPSRILGNFLIYRELGGRESLNEKNSIHDISSNYYHNHQYMSQHQQLMYEENVQELQEENDEEDMTIEERNRERNLVGSLTDTYKFRKGGLIKKTLSIQLNGCTQHLISYYTKEDVLKCRLSTPSSISELSCLQISPELLLKQSFRVPPSVEFAELMLKRPSLSPSSTTSSSTSYSTTANHIKKLSTSSVTSYPYPSLFHQKDQEEEDDHLIYHSRRLAFDTPSGSRKSARTSIDSTSGSTLRSSYLEHPLDTCQNPSYDVPPINEPAETSRYHEGRDSQDNFRTSSVTDSSNTVTVYETSSYQNVNSMPQPSLNSSAFISAVNYDKDTNQQQRRHSNSDNSNYPSASNTMPSSVSPPPLRNFRYSSHNYSLSPPPALNYQQRLHDIPTISILSSPSYQQQGQNNLSSPLLSPSSFLWSNNNNEKPLPQLRPSPPPPPPPPSSSNRPETPPSMLTSSYTCKQTTTMSHTETPVGNETSRYFDNKLVTHNESLYFQQPSSNIRQYNNNPIMNSQNNITIPKYVTNNKNTSFY</sequence>
<dbReference type="Proteomes" id="UP001473302">
    <property type="component" value="Unassembled WGS sequence"/>
</dbReference>
<dbReference type="PANTHER" id="PTHR28027:SF2">
    <property type="entry name" value="TRANSCRIPTIONAL REGULATOR MIT1"/>
    <property type="match status" value="1"/>
</dbReference>
<comment type="caution">
    <text evidence="2">The sequence shown here is derived from an EMBL/GenBank/DDBJ whole genome shotgun (WGS) entry which is preliminary data.</text>
</comment>